<organism evidence="1 2">
    <name type="scientific">Neocucurbitaria cava</name>
    <dbReference type="NCBI Taxonomy" id="798079"/>
    <lineage>
        <taxon>Eukaryota</taxon>
        <taxon>Fungi</taxon>
        <taxon>Dikarya</taxon>
        <taxon>Ascomycota</taxon>
        <taxon>Pezizomycotina</taxon>
        <taxon>Dothideomycetes</taxon>
        <taxon>Pleosporomycetidae</taxon>
        <taxon>Pleosporales</taxon>
        <taxon>Pleosporineae</taxon>
        <taxon>Cucurbitariaceae</taxon>
        <taxon>Neocucurbitaria</taxon>
    </lineage>
</organism>
<reference evidence="1" key="1">
    <citation type="submission" date="2022-10" db="EMBL/GenBank/DDBJ databases">
        <title>Tapping the CABI collections for fungal endophytes: first genome assemblies for Collariella, Neodidymelliopsis, Ascochyta clinopodiicola, Didymella pomorum, Didymosphaeria variabile, Neocosmospora piperis and Neocucurbitaria cava.</title>
        <authorList>
            <person name="Hill R."/>
        </authorList>
    </citation>
    <scope>NUCLEOTIDE SEQUENCE</scope>
    <source>
        <strain evidence="1">IMI 356814</strain>
    </source>
</reference>
<proteinExistence type="predicted"/>
<dbReference type="EMBL" id="JAPEUY010000022">
    <property type="protein sequence ID" value="KAJ4361961.1"/>
    <property type="molecule type" value="Genomic_DNA"/>
</dbReference>
<dbReference type="Proteomes" id="UP001140560">
    <property type="component" value="Unassembled WGS sequence"/>
</dbReference>
<dbReference type="AlphaFoldDB" id="A0A9W8XXY5"/>
<accession>A0A9W8XXY5</accession>
<name>A0A9W8XXY5_9PLEO</name>
<evidence type="ECO:0000313" key="2">
    <source>
        <dbReference type="Proteomes" id="UP001140560"/>
    </source>
</evidence>
<sequence>MSSPQAPVTDNMPYVVIPAEVPATGPQFQSLPDELLLEIFKHLLASNNVIDAQHYSCLKLVRLAKLRKVSKFFSSVTDEVFYKLNFFKFFPPGIGKDGVVHPDCRLPAVLPHPRVRQHLRRIQMAIVLTDHYWVDHPGGDKDKFGNPKQVQIPIATADQLIEHCPGARQLHTLTDDTEGFCNLRELELRVYVNEGCRHAESVLDVAAAAGFSVKAGKLRVSVLNLEAQPIKGHPELVKHISHQ</sequence>
<dbReference type="OrthoDB" id="3682830at2759"/>
<protein>
    <recommendedName>
        <fullName evidence="3">F-box domain-containing protein</fullName>
    </recommendedName>
</protein>
<evidence type="ECO:0000313" key="1">
    <source>
        <dbReference type="EMBL" id="KAJ4361961.1"/>
    </source>
</evidence>
<evidence type="ECO:0008006" key="3">
    <source>
        <dbReference type="Google" id="ProtNLM"/>
    </source>
</evidence>
<gene>
    <name evidence="1" type="ORF">N0V83_010902</name>
</gene>
<comment type="caution">
    <text evidence="1">The sequence shown here is derived from an EMBL/GenBank/DDBJ whole genome shotgun (WGS) entry which is preliminary data.</text>
</comment>
<keyword evidence="2" id="KW-1185">Reference proteome</keyword>